<dbReference type="Proteomes" id="UP000276295">
    <property type="component" value="Unassembled WGS sequence"/>
</dbReference>
<name>A0A3A5JMU7_9ENTR</name>
<dbReference type="EMBL" id="QZWH01000048">
    <property type="protein sequence ID" value="RJT19512.1"/>
    <property type="molecule type" value="Genomic_DNA"/>
</dbReference>
<keyword evidence="3" id="KW-1185">Reference proteome</keyword>
<proteinExistence type="predicted"/>
<evidence type="ECO:0000313" key="2">
    <source>
        <dbReference type="EMBL" id="RJT19512.1"/>
    </source>
</evidence>
<gene>
    <name evidence="2" type="ORF">D6029_18540</name>
</gene>
<accession>A0A3A5JMU7</accession>
<sequence length="209" mass="24658">MFNSIDKTQGSLKQRYLDRLSNVIDNALTEYPRTMAVRVDFHLPECRDIGDSIAHEAYLHTGVMKRFIESLDARINAHLERKRRNDIRVRPCNLRYAWVREFCEDGKPHYHVVLFVNKDAFMSLGSYEENGTGLASLIQNAWLSALRISDFNEYRTLVHFPENPRYFLNINASNFRQVYDELSFRLSYFAKERTKSYSREIRSFGCSQH</sequence>
<feature type="domain" description="YagK/YfjJ C-terminal" evidence="1">
    <location>
        <begin position="28"/>
        <end position="207"/>
    </location>
</feature>
<reference evidence="2 3" key="1">
    <citation type="submission" date="2018-09" db="EMBL/GenBank/DDBJ databases">
        <title>Draft genome sequence of Buttiauxella izardii CCUG 35510T.</title>
        <authorList>
            <person name="Salva-Serra F."/>
            <person name="Marathe N."/>
            <person name="Moore E."/>
            <person name="Stadler-Svensson L."/>
            <person name="Engstrom-Jakobsson H."/>
        </authorList>
    </citation>
    <scope>NUCLEOTIDE SEQUENCE [LARGE SCALE GENOMIC DNA]</scope>
    <source>
        <strain evidence="2 3">CCUG 35510</strain>
    </source>
</reference>
<dbReference type="AlphaFoldDB" id="A0A3A5JMU7"/>
<evidence type="ECO:0000313" key="3">
    <source>
        <dbReference type="Proteomes" id="UP000276295"/>
    </source>
</evidence>
<organism evidence="2 3">
    <name type="scientific">Buttiauxella izardii</name>
    <dbReference type="NCBI Taxonomy" id="82991"/>
    <lineage>
        <taxon>Bacteria</taxon>
        <taxon>Pseudomonadati</taxon>
        <taxon>Pseudomonadota</taxon>
        <taxon>Gammaproteobacteria</taxon>
        <taxon>Enterobacterales</taxon>
        <taxon>Enterobacteriaceae</taxon>
        <taxon>Buttiauxella</taxon>
    </lineage>
</organism>
<dbReference type="OrthoDB" id="5701642at2"/>
<dbReference type="InterPro" id="IPR057271">
    <property type="entry name" value="YagK_YfjJ_C"/>
</dbReference>
<dbReference type="RefSeq" id="WP_120066193.1">
    <property type="nucleotide sequence ID" value="NZ_QZWH01000048.1"/>
</dbReference>
<evidence type="ECO:0000259" key="1">
    <source>
        <dbReference type="Pfam" id="PF11726"/>
    </source>
</evidence>
<protein>
    <submittedName>
        <fullName evidence="2">Inovirus Gp2 family protein</fullName>
    </submittedName>
</protein>
<comment type="caution">
    <text evidence="2">The sequence shown here is derived from an EMBL/GenBank/DDBJ whole genome shotgun (WGS) entry which is preliminary data.</text>
</comment>
<dbReference type="Pfam" id="PF11726">
    <property type="entry name" value="YagK_YfjJ_C"/>
    <property type="match status" value="1"/>
</dbReference>